<protein>
    <submittedName>
        <fullName evidence="1">DUF3833 family protein</fullName>
    </submittedName>
</protein>
<dbReference type="InterPro" id="IPR024409">
    <property type="entry name" value="DUF3833"/>
</dbReference>
<organism evidence="1 2">
    <name type="scientific">Seohaeicola saemankumensis</name>
    <dbReference type="NCBI Taxonomy" id="481181"/>
    <lineage>
        <taxon>Bacteria</taxon>
        <taxon>Pseudomonadati</taxon>
        <taxon>Pseudomonadota</taxon>
        <taxon>Alphaproteobacteria</taxon>
        <taxon>Rhodobacterales</taxon>
        <taxon>Roseobacteraceae</taxon>
        <taxon>Seohaeicola</taxon>
    </lineage>
</organism>
<keyword evidence="2" id="KW-1185">Reference proteome</keyword>
<dbReference type="EMBL" id="JBHTKR010000004">
    <property type="protein sequence ID" value="MFD1195412.1"/>
    <property type="molecule type" value="Genomic_DNA"/>
</dbReference>
<sequence length="188" mass="21114">MADYLLFTLLGMVLVLGPLWAKARFWSFTSQTPQDYEKGAPQFDLREHLNGPILCEGVIYGPLGRVTSRFVGKFEARWDGNRGVMREHFIYDSGATQDREWRLEIGNDGQIKADADDLVEPGSGRMSGSAVQLKYRIRLPQDSGGHVLDTVDWMYLAPNGTVMNRSQFRKFGIPVAELVATMRKVDAA</sequence>
<gene>
    <name evidence="1" type="ORF">ACFQ3C_12085</name>
</gene>
<comment type="caution">
    <text evidence="1">The sequence shown here is derived from an EMBL/GenBank/DDBJ whole genome shotgun (WGS) entry which is preliminary data.</text>
</comment>
<dbReference type="Pfam" id="PF12915">
    <property type="entry name" value="DUF3833"/>
    <property type="match status" value="1"/>
</dbReference>
<reference evidence="2" key="1">
    <citation type="journal article" date="2019" name="Int. J. Syst. Evol. Microbiol.">
        <title>The Global Catalogue of Microorganisms (GCM) 10K type strain sequencing project: providing services to taxonomists for standard genome sequencing and annotation.</title>
        <authorList>
            <consortium name="The Broad Institute Genomics Platform"/>
            <consortium name="The Broad Institute Genome Sequencing Center for Infectious Disease"/>
            <person name="Wu L."/>
            <person name="Ma J."/>
        </authorList>
    </citation>
    <scope>NUCLEOTIDE SEQUENCE [LARGE SCALE GENOMIC DNA]</scope>
    <source>
        <strain evidence="2">CCUG 55328</strain>
    </source>
</reference>
<name>A0ABW3TFD6_9RHOB</name>
<evidence type="ECO:0000313" key="1">
    <source>
        <dbReference type="EMBL" id="MFD1195412.1"/>
    </source>
</evidence>
<accession>A0ABW3TFD6</accession>
<proteinExistence type="predicted"/>
<dbReference type="RefSeq" id="WP_380792059.1">
    <property type="nucleotide sequence ID" value="NZ_JBHTKR010000004.1"/>
</dbReference>
<dbReference type="Proteomes" id="UP001597151">
    <property type="component" value="Unassembled WGS sequence"/>
</dbReference>
<evidence type="ECO:0000313" key="2">
    <source>
        <dbReference type="Proteomes" id="UP001597151"/>
    </source>
</evidence>